<gene>
    <name evidence="2" type="ORF">CFBP5473_24085</name>
    <name evidence="3" type="ORF">J5285_22740</name>
</gene>
<proteinExistence type="predicted"/>
<dbReference type="RefSeq" id="WP_051441462.1">
    <property type="nucleotide sequence ID" value="NZ_CP039694.1"/>
</dbReference>
<dbReference type="Proteomes" id="UP000298545">
    <property type="component" value="Plasmid pTiCFBP5473"/>
</dbReference>
<protein>
    <submittedName>
        <fullName evidence="2">Uncharacterized protein</fullName>
    </submittedName>
</protein>
<feature type="transmembrane region" description="Helical" evidence="1">
    <location>
        <begin position="6"/>
        <end position="26"/>
    </location>
</feature>
<name>A0A4D7E180_9HYPH</name>
<dbReference type="EMBL" id="CP039694">
    <property type="protein sequence ID" value="QCJ01040.1"/>
    <property type="molecule type" value="Genomic_DNA"/>
</dbReference>
<keyword evidence="1" id="KW-0812">Transmembrane</keyword>
<evidence type="ECO:0000313" key="3">
    <source>
        <dbReference type="EMBL" id="QYA10375.1"/>
    </source>
</evidence>
<organism evidence="2 4">
    <name type="scientific">Agrobacterium larrymoorei</name>
    <dbReference type="NCBI Taxonomy" id="160699"/>
    <lineage>
        <taxon>Bacteria</taxon>
        <taxon>Pseudomonadati</taxon>
        <taxon>Pseudomonadota</taxon>
        <taxon>Alphaproteobacteria</taxon>
        <taxon>Hyphomicrobiales</taxon>
        <taxon>Rhizobiaceae</taxon>
        <taxon>Rhizobium/Agrobacterium group</taxon>
        <taxon>Agrobacterium</taxon>
    </lineage>
</organism>
<evidence type="ECO:0000313" key="2">
    <source>
        <dbReference type="EMBL" id="QCJ01040.1"/>
    </source>
</evidence>
<dbReference type="AlphaFoldDB" id="A0A4D7E180"/>
<reference evidence="2 4" key="1">
    <citation type="submission" date="2019-04" db="EMBL/GenBank/DDBJ databases">
        <title>Complete genome sequence of Agrobacterium larrymoorei CFBP5473.</title>
        <authorList>
            <person name="Haryono M."/>
            <person name="Chou L."/>
            <person name="Lin Y.-C."/>
            <person name="Lai E.-M."/>
            <person name="Kuo C.-H."/>
        </authorList>
    </citation>
    <scope>NUCLEOTIDE SEQUENCE [LARGE SCALE GENOMIC DNA]</scope>
    <source>
        <strain evidence="2 4">CFBP5473</strain>
        <plasmid evidence="4">pticfbp5473</plasmid>
        <plasmid evidence="2">pTiCFBP5473</plasmid>
    </source>
</reference>
<evidence type="ECO:0000256" key="1">
    <source>
        <dbReference type="SAM" id="Phobius"/>
    </source>
</evidence>
<keyword evidence="1" id="KW-1133">Transmembrane helix</keyword>
<dbReference type="EMBL" id="CP072169">
    <property type="protein sequence ID" value="QYA10375.1"/>
    <property type="molecule type" value="Genomic_DNA"/>
</dbReference>
<geneLocation type="plasmid" evidence="3 5">
    <name>pTiAF3.44</name>
</geneLocation>
<evidence type="ECO:0000313" key="4">
    <source>
        <dbReference type="Proteomes" id="UP000298545"/>
    </source>
</evidence>
<reference evidence="3 5" key="2">
    <citation type="submission" date="2021-03" db="EMBL/GenBank/DDBJ databases">
        <title>Rapid diversification of plasmids in a genus of pathogenic and nitrogen fixing bacteria.</title>
        <authorList>
            <person name="Weisberg A.J."/>
            <person name="Miller M."/>
            <person name="Ream W."/>
            <person name="Grunwald N.J."/>
            <person name="Chang J.H."/>
        </authorList>
    </citation>
    <scope>NUCLEOTIDE SEQUENCE [LARGE SCALE GENOMIC DNA]</scope>
    <source>
        <strain evidence="3 5">AF3.44</strain>
        <plasmid evidence="3 5">pTiAF3.44</plasmid>
    </source>
</reference>
<accession>A0A4D7E180</accession>
<geneLocation type="plasmid" evidence="4">
    <name>pticfbp5473</name>
</geneLocation>
<keyword evidence="5" id="KW-1185">Reference proteome</keyword>
<dbReference type="Proteomes" id="UP000826513">
    <property type="component" value="Plasmid pTiAF3.44"/>
</dbReference>
<keyword evidence="1" id="KW-0472">Membrane</keyword>
<geneLocation type="plasmid" evidence="2">
    <name>pTiCFBP5473</name>
</geneLocation>
<dbReference type="KEGG" id="alf:CFBP5473_24085"/>
<sequence>MTTGNISACTSMMATLVGGSFGLLFVRAPRDREAESGSEQKSCLLRQIRNQFILHYSTRPFIASGRPLRSPPRLHGGHRLVLGKTGFVLIAALMPLRLRQAFDNAARALRDRFET</sequence>
<keyword evidence="2" id="KW-0614">Plasmid</keyword>
<evidence type="ECO:0000313" key="5">
    <source>
        <dbReference type="Proteomes" id="UP000826513"/>
    </source>
</evidence>